<evidence type="ECO:0008006" key="4">
    <source>
        <dbReference type="Google" id="ProtNLM"/>
    </source>
</evidence>
<name>A0A1Y2B130_9TREE</name>
<dbReference type="Proteomes" id="UP000193986">
    <property type="component" value="Unassembled WGS sequence"/>
</dbReference>
<feature type="compositionally biased region" description="Polar residues" evidence="1">
    <location>
        <begin position="224"/>
        <end position="237"/>
    </location>
</feature>
<evidence type="ECO:0000313" key="3">
    <source>
        <dbReference type="Proteomes" id="UP000193986"/>
    </source>
</evidence>
<reference evidence="2 3" key="1">
    <citation type="submission" date="2016-07" db="EMBL/GenBank/DDBJ databases">
        <title>Pervasive Adenine N6-methylation of Active Genes in Fungi.</title>
        <authorList>
            <consortium name="DOE Joint Genome Institute"/>
            <person name="Mondo S.J."/>
            <person name="Dannebaum R.O."/>
            <person name="Kuo R.C."/>
            <person name="Labutti K."/>
            <person name="Haridas S."/>
            <person name="Kuo A."/>
            <person name="Salamov A."/>
            <person name="Ahrendt S.R."/>
            <person name="Lipzen A."/>
            <person name="Sullivan W."/>
            <person name="Andreopoulos W.B."/>
            <person name="Clum A."/>
            <person name="Lindquist E."/>
            <person name="Daum C."/>
            <person name="Ramamoorthy G.K."/>
            <person name="Gryganskyi A."/>
            <person name="Culley D."/>
            <person name="Magnuson J.K."/>
            <person name="James T.Y."/>
            <person name="O'Malley M.A."/>
            <person name="Stajich J.E."/>
            <person name="Spatafora J.W."/>
            <person name="Visel A."/>
            <person name="Grigoriev I.V."/>
        </authorList>
    </citation>
    <scope>NUCLEOTIDE SEQUENCE [LARGE SCALE GENOMIC DNA]</scope>
    <source>
        <strain evidence="2 3">68-887.2</strain>
    </source>
</reference>
<comment type="caution">
    <text evidence="2">The sequence shown here is derived from an EMBL/GenBank/DDBJ whole genome shotgun (WGS) entry which is preliminary data.</text>
</comment>
<organism evidence="2 3">
    <name type="scientific">Naematelia encephala</name>
    <dbReference type="NCBI Taxonomy" id="71784"/>
    <lineage>
        <taxon>Eukaryota</taxon>
        <taxon>Fungi</taxon>
        <taxon>Dikarya</taxon>
        <taxon>Basidiomycota</taxon>
        <taxon>Agaricomycotina</taxon>
        <taxon>Tremellomycetes</taxon>
        <taxon>Tremellales</taxon>
        <taxon>Naemateliaceae</taxon>
        <taxon>Naematelia</taxon>
    </lineage>
</organism>
<evidence type="ECO:0000256" key="1">
    <source>
        <dbReference type="SAM" id="MobiDB-lite"/>
    </source>
</evidence>
<feature type="region of interest" description="Disordered" evidence="1">
    <location>
        <begin position="216"/>
        <end position="238"/>
    </location>
</feature>
<accession>A0A1Y2B130</accession>
<keyword evidence="3" id="KW-1185">Reference proteome</keyword>
<dbReference type="AlphaFoldDB" id="A0A1Y2B130"/>
<sequence>MPTPPLPLLHALLDALNIPVLPPTLSATSPSLLLLIFETLLEEHLPLSPKVRSCRTLADELSLLKCLLGVLGSDVLGMDLTLVDPSKVVDGCEEEMAVVVMALAVVAKRRGTSIRLPFPEDDAMSDWSAIIDSGSLATLPFPLIPDRSFSSDPPTSPTSGVDVFGGPHDTSIQRGMITSAGRPEVYSEAPFDTHTSAVSTPTSPTVHQGSIAIIGDHDSEPQLHGNNQQSCKNSTGRPPNRTVLEQMVEEFGLCLEPECTSSL</sequence>
<proteinExistence type="predicted"/>
<evidence type="ECO:0000313" key="2">
    <source>
        <dbReference type="EMBL" id="ORY27785.1"/>
    </source>
</evidence>
<dbReference type="InParanoid" id="A0A1Y2B130"/>
<dbReference type="EMBL" id="MCFC01000036">
    <property type="protein sequence ID" value="ORY27785.1"/>
    <property type="molecule type" value="Genomic_DNA"/>
</dbReference>
<dbReference type="OrthoDB" id="2596754at2759"/>
<protein>
    <recommendedName>
        <fullName evidence="4">DUF5745 domain-containing protein</fullName>
    </recommendedName>
</protein>
<gene>
    <name evidence="2" type="ORF">BCR39DRAFT_220216</name>
</gene>